<protein>
    <submittedName>
        <fullName evidence="1">Uncharacterized protein</fullName>
    </submittedName>
</protein>
<accession>A0A3N4KJN4</accession>
<dbReference type="InParanoid" id="A0A3N4KJN4"/>
<dbReference type="AlphaFoldDB" id="A0A3N4KJN4"/>
<reference evidence="1 2" key="1">
    <citation type="journal article" date="2018" name="Nat. Ecol. Evol.">
        <title>Pezizomycetes genomes reveal the molecular basis of ectomycorrhizal truffle lifestyle.</title>
        <authorList>
            <person name="Murat C."/>
            <person name="Payen T."/>
            <person name="Noel B."/>
            <person name="Kuo A."/>
            <person name="Morin E."/>
            <person name="Chen J."/>
            <person name="Kohler A."/>
            <person name="Krizsan K."/>
            <person name="Balestrini R."/>
            <person name="Da Silva C."/>
            <person name="Montanini B."/>
            <person name="Hainaut M."/>
            <person name="Levati E."/>
            <person name="Barry K.W."/>
            <person name="Belfiori B."/>
            <person name="Cichocki N."/>
            <person name="Clum A."/>
            <person name="Dockter R.B."/>
            <person name="Fauchery L."/>
            <person name="Guy J."/>
            <person name="Iotti M."/>
            <person name="Le Tacon F."/>
            <person name="Lindquist E.A."/>
            <person name="Lipzen A."/>
            <person name="Malagnac F."/>
            <person name="Mello A."/>
            <person name="Molinier V."/>
            <person name="Miyauchi S."/>
            <person name="Poulain J."/>
            <person name="Riccioni C."/>
            <person name="Rubini A."/>
            <person name="Sitrit Y."/>
            <person name="Splivallo R."/>
            <person name="Traeger S."/>
            <person name="Wang M."/>
            <person name="Zifcakova L."/>
            <person name="Wipf D."/>
            <person name="Zambonelli A."/>
            <person name="Paolocci F."/>
            <person name="Nowrousian M."/>
            <person name="Ottonello S."/>
            <person name="Baldrian P."/>
            <person name="Spatafora J.W."/>
            <person name="Henrissat B."/>
            <person name="Nagy L.G."/>
            <person name="Aury J.M."/>
            <person name="Wincker P."/>
            <person name="Grigoriev I.V."/>
            <person name="Bonfante P."/>
            <person name="Martin F.M."/>
        </authorList>
    </citation>
    <scope>NUCLEOTIDE SEQUENCE [LARGE SCALE GENOMIC DNA]</scope>
    <source>
        <strain evidence="1 2">CCBAS932</strain>
    </source>
</reference>
<sequence length="149" mass="16977">MYPTPAYIVNAAHHLGTLERKLRNNKAVLTCRASEDLRAHPKAQEDFEYLIDTETALEVYQLPTTQTKMHISKTIDLTVIELGAANTVHELRRTQPMILWEIDALKRLMEGDEASWVYSHVSSSLPRICVNLVARTGKPKWKRGEDHDG</sequence>
<evidence type="ECO:0000313" key="2">
    <source>
        <dbReference type="Proteomes" id="UP000277580"/>
    </source>
</evidence>
<dbReference type="OrthoDB" id="10432738at2759"/>
<name>A0A3N4KJN4_9PEZI</name>
<dbReference type="EMBL" id="ML119141">
    <property type="protein sequence ID" value="RPB10730.1"/>
    <property type="molecule type" value="Genomic_DNA"/>
</dbReference>
<evidence type="ECO:0000313" key="1">
    <source>
        <dbReference type="EMBL" id="RPB10730.1"/>
    </source>
</evidence>
<organism evidence="1 2">
    <name type="scientific">Morchella conica CCBAS932</name>
    <dbReference type="NCBI Taxonomy" id="1392247"/>
    <lineage>
        <taxon>Eukaryota</taxon>
        <taxon>Fungi</taxon>
        <taxon>Dikarya</taxon>
        <taxon>Ascomycota</taxon>
        <taxon>Pezizomycotina</taxon>
        <taxon>Pezizomycetes</taxon>
        <taxon>Pezizales</taxon>
        <taxon>Morchellaceae</taxon>
        <taxon>Morchella</taxon>
    </lineage>
</organism>
<proteinExistence type="predicted"/>
<keyword evidence="2" id="KW-1185">Reference proteome</keyword>
<dbReference type="Proteomes" id="UP000277580">
    <property type="component" value="Unassembled WGS sequence"/>
</dbReference>
<gene>
    <name evidence="1" type="ORF">P167DRAFT_607031</name>
</gene>